<comment type="caution">
    <text evidence="7">The sequence shown here is derived from an EMBL/GenBank/DDBJ whole genome shotgun (WGS) entry which is preliminary data.</text>
</comment>
<keyword evidence="8" id="KW-1185">Reference proteome</keyword>
<dbReference type="EC" id="3.1.1.61" evidence="2"/>
<name>A0ABT0G310_9ACTN</name>
<dbReference type="Proteomes" id="UP001317259">
    <property type="component" value="Unassembled WGS sequence"/>
</dbReference>
<dbReference type="SUPFAM" id="SSF52738">
    <property type="entry name" value="Methylesterase CheB, C-terminal domain"/>
    <property type="match status" value="1"/>
</dbReference>
<dbReference type="PANTHER" id="PTHR42872">
    <property type="entry name" value="PROTEIN-GLUTAMATE METHYLESTERASE/PROTEIN-GLUTAMINE GLUTAMINASE"/>
    <property type="match status" value="1"/>
</dbReference>
<dbReference type="Gene3D" id="3.40.50.180">
    <property type="entry name" value="Methylesterase CheB, C-terminal domain"/>
    <property type="match status" value="1"/>
</dbReference>
<dbReference type="PROSITE" id="PS50122">
    <property type="entry name" value="CHEB"/>
    <property type="match status" value="1"/>
</dbReference>
<comment type="catalytic activity">
    <reaction evidence="3">
        <text>[protein]-L-glutamate 5-O-methyl ester + H2O = L-glutamyl-[protein] + methanol + H(+)</text>
        <dbReference type="Rhea" id="RHEA:23236"/>
        <dbReference type="Rhea" id="RHEA-COMP:10208"/>
        <dbReference type="Rhea" id="RHEA-COMP:10311"/>
        <dbReference type="ChEBI" id="CHEBI:15377"/>
        <dbReference type="ChEBI" id="CHEBI:15378"/>
        <dbReference type="ChEBI" id="CHEBI:17790"/>
        <dbReference type="ChEBI" id="CHEBI:29973"/>
        <dbReference type="ChEBI" id="CHEBI:82795"/>
        <dbReference type="EC" id="3.1.1.61"/>
    </reaction>
</comment>
<dbReference type="EMBL" id="JAKRKC020000002">
    <property type="protein sequence ID" value="MCK2218987.1"/>
    <property type="molecule type" value="Genomic_DNA"/>
</dbReference>
<feature type="transmembrane region" description="Helical" evidence="5">
    <location>
        <begin position="20"/>
        <end position="51"/>
    </location>
</feature>
<evidence type="ECO:0000259" key="6">
    <source>
        <dbReference type="PROSITE" id="PS50122"/>
    </source>
</evidence>
<accession>A0ABT0G310</accession>
<proteinExistence type="predicted"/>
<feature type="active site" evidence="4">
    <location>
        <position position="26"/>
    </location>
</feature>
<reference evidence="7 8" key="1">
    <citation type="submission" date="2022-04" db="EMBL/GenBank/DDBJ databases">
        <title>Genome draft of Actinomadura sp. ATCC 31491.</title>
        <authorList>
            <person name="Shi X."/>
            <person name="Du Y."/>
        </authorList>
    </citation>
    <scope>NUCLEOTIDE SEQUENCE [LARGE SCALE GENOMIC DNA]</scope>
    <source>
        <strain evidence="7 8">ATCC 31491</strain>
    </source>
</reference>
<dbReference type="RefSeq" id="WP_242381835.1">
    <property type="nucleotide sequence ID" value="NZ_JAKRKC020000002.1"/>
</dbReference>
<dbReference type="CDD" id="cd16433">
    <property type="entry name" value="CheB"/>
    <property type="match status" value="1"/>
</dbReference>
<keyword evidence="5" id="KW-0812">Transmembrane</keyword>
<evidence type="ECO:0000256" key="2">
    <source>
        <dbReference type="ARBA" id="ARBA00039140"/>
    </source>
</evidence>
<keyword evidence="1 4" id="KW-0378">Hydrolase</keyword>
<dbReference type="InterPro" id="IPR035909">
    <property type="entry name" value="CheB_C"/>
</dbReference>
<protein>
    <recommendedName>
        <fullName evidence="2">protein-glutamate methylesterase</fullName>
        <ecNumber evidence="2">3.1.1.61</ecNumber>
    </recommendedName>
</protein>
<feature type="domain" description="CheB-type methylesterase" evidence="6">
    <location>
        <begin position="13"/>
        <end position="205"/>
    </location>
</feature>
<dbReference type="InterPro" id="IPR000673">
    <property type="entry name" value="Sig_transdc_resp-reg_Me-estase"/>
</dbReference>
<dbReference type="PANTHER" id="PTHR42872:SF6">
    <property type="entry name" value="PROTEIN-GLUTAMATE METHYLESTERASE_PROTEIN-GLUTAMINE GLUTAMINASE"/>
    <property type="match status" value="1"/>
</dbReference>
<feature type="active site" evidence="4">
    <location>
        <position position="146"/>
    </location>
</feature>
<keyword evidence="5" id="KW-1133">Transmembrane helix</keyword>
<evidence type="ECO:0000256" key="5">
    <source>
        <dbReference type="SAM" id="Phobius"/>
    </source>
</evidence>
<dbReference type="Pfam" id="PF01339">
    <property type="entry name" value="CheB_methylest"/>
    <property type="match status" value="1"/>
</dbReference>
<evidence type="ECO:0000256" key="3">
    <source>
        <dbReference type="ARBA" id="ARBA00048267"/>
    </source>
</evidence>
<evidence type="ECO:0000256" key="1">
    <source>
        <dbReference type="ARBA" id="ARBA00022801"/>
    </source>
</evidence>
<evidence type="ECO:0000313" key="8">
    <source>
        <dbReference type="Proteomes" id="UP001317259"/>
    </source>
</evidence>
<gene>
    <name evidence="7" type="ORF">MF672_035100</name>
</gene>
<evidence type="ECO:0000313" key="7">
    <source>
        <dbReference type="EMBL" id="MCK2218987.1"/>
    </source>
</evidence>
<sequence length="207" mass="20929">MLPGTVHPENGRPRPGRFPVVAIVSSAGGLAATGLVLAGLPAGLPAAVIVLQHISPTYPSLLPEILRRHTALPVAQALDGEPLEPGRVVVAPPGHHLLVTADRRLALIESGPTPPPRPSADLLLTSLALACGPDAIAVVLSGHGTDGATGATAVHRFGGTVVASDAASSDYFSMPQAVISRDDIVDHVLAVSDMAALLSALVRAPAL</sequence>
<organism evidence="7 8">
    <name type="scientific">Actinomadura luzonensis</name>
    <dbReference type="NCBI Taxonomy" id="2805427"/>
    <lineage>
        <taxon>Bacteria</taxon>
        <taxon>Bacillati</taxon>
        <taxon>Actinomycetota</taxon>
        <taxon>Actinomycetes</taxon>
        <taxon>Streptosporangiales</taxon>
        <taxon>Thermomonosporaceae</taxon>
        <taxon>Actinomadura</taxon>
    </lineage>
</organism>
<feature type="active site" evidence="4">
    <location>
        <position position="53"/>
    </location>
</feature>
<keyword evidence="5" id="KW-0472">Membrane</keyword>
<evidence type="ECO:0000256" key="4">
    <source>
        <dbReference type="PROSITE-ProRule" id="PRU00050"/>
    </source>
</evidence>
<keyword evidence="4" id="KW-0145">Chemotaxis</keyword>